<feature type="active site" description="Charge relay system; for autoendoproteolytic cleavage activity" evidence="12">
    <location>
        <position position="147"/>
    </location>
</feature>
<evidence type="ECO:0000256" key="8">
    <source>
        <dbReference type="ARBA" id="ARBA00023209"/>
    </source>
</evidence>
<comment type="subcellular location">
    <subcellularLocation>
        <location evidence="12">Cell membrane</location>
        <topology evidence="12">Peripheral membrane protein</topology>
    </subcellularLocation>
</comment>
<comment type="subunit">
    <text evidence="12">Heterodimer of a large membrane-associated beta subunit and a small pyruvoyl-containing alpha subunit.</text>
</comment>
<comment type="function">
    <text evidence="12">Catalyzes the formation of phosphatidylethanolamine (PtdEtn) from phosphatidylserine (PtdSer).</text>
</comment>
<evidence type="ECO:0000256" key="6">
    <source>
        <dbReference type="ARBA" id="ARBA00023136"/>
    </source>
</evidence>
<keyword evidence="9 12" id="KW-0456">Lyase</keyword>
<feature type="active site" description="Charge relay system; for autoendoproteolytic cleavage activity" evidence="12">
    <location>
        <position position="253"/>
    </location>
</feature>
<comment type="pathway">
    <text evidence="12">Phospholipid metabolism; phosphatidylethanolamine biosynthesis; phosphatidylethanolamine from CDP-diacylglycerol: step 2/2.</text>
</comment>
<dbReference type="EC" id="4.1.1.65" evidence="12"/>
<keyword evidence="10 12" id="KW-1208">Phospholipid metabolism</keyword>
<accession>A0A8E4MEV5</accession>
<dbReference type="PANTHER" id="PTHR10067:SF6">
    <property type="entry name" value="PHOSPHATIDYLSERINE DECARBOXYLASE PROENZYME, MITOCHONDRIAL"/>
    <property type="match status" value="1"/>
</dbReference>
<keyword evidence="8 12" id="KW-0594">Phospholipid biosynthesis</keyword>
<dbReference type="RefSeq" id="WP_216782240.1">
    <property type="nucleotide sequence ID" value="NZ_LR890047.1"/>
</dbReference>
<evidence type="ECO:0000313" key="14">
    <source>
        <dbReference type="Proteomes" id="UP000683585"/>
    </source>
</evidence>
<dbReference type="GO" id="GO:0006646">
    <property type="term" value="P:phosphatidylethanolamine biosynthetic process"/>
    <property type="evidence" value="ECO:0007669"/>
    <property type="project" value="UniProtKB-UniRule"/>
</dbReference>
<feature type="site" description="Cleavage (non-hydrolytic); by autocatalysis" evidence="12">
    <location>
        <begin position="252"/>
        <end position="253"/>
    </location>
</feature>
<keyword evidence="4 12" id="KW-0210">Decarboxylase</keyword>
<feature type="active site" description="Schiff-base intermediate with substrate; via pyruvic acid; for decarboxylase activity" evidence="12">
    <location>
        <position position="253"/>
    </location>
</feature>
<evidence type="ECO:0000256" key="11">
    <source>
        <dbReference type="ARBA" id="ARBA00023317"/>
    </source>
</evidence>
<keyword evidence="14" id="KW-1185">Reference proteome</keyword>
<keyword evidence="5 12" id="KW-0443">Lipid metabolism</keyword>
<dbReference type="Pfam" id="PF02666">
    <property type="entry name" value="PS_Dcarbxylase"/>
    <property type="match status" value="1"/>
</dbReference>
<evidence type="ECO:0000256" key="1">
    <source>
        <dbReference type="ARBA" id="ARBA00005189"/>
    </source>
</evidence>
<organism evidence="13 14">
    <name type="scientific">Candidatus Profftia tarda</name>
    <dbReference type="NCBI Taxonomy" id="1177216"/>
    <lineage>
        <taxon>Bacteria</taxon>
        <taxon>Pseudomonadati</taxon>
        <taxon>Pseudomonadota</taxon>
        <taxon>Gammaproteobacteria</taxon>
        <taxon>Enterobacterales</taxon>
        <taxon>Enterobacteriaceae</taxon>
        <taxon>Candidatus Profftia</taxon>
    </lineage>
</organism>
<dbReference type="KEGG" id="ptf:PROFFT_A_04420"/>
<evidence type="ECO:0000313" key="13">
    <source>
        <dbReference type="EMBL" id="CAD6511058.1"/>
    </source>
</evidence>
<dbReference type="Proteomes" id="UP000683585">
    <property type="component" value="Chromosome"/>
</dbReference>
<dbReference type="InterPro" id="IPR033178">
    <property type="entry name" value="PSD_type1_pro"/>
</dbReference>
<comment type="similarity">
    <text evidence="12">Belongs to the phosphatidylserine decarboxylase family. PSD-B subfamily. Prokaryotic type I sub-subfamily.</text>
</comment>
<dbReference type="AlphaFoldDB" id="A0A8E4MEV5"/>
<evidence type="ECO:0000256" key="5">
    <source>
        <dbReference type="ARBA" id="ARBA00023098"/>
    </source>
</evidence>
<keyword evidence="7 12" id="KW-0865">Zymogen</keyword>
<evidence type="ECO:0000256" key="7">
    <source>
        <dbReference type="ARBA" id="ARBA00023145"/>
    </source>
</evidence>
<comment type="pathway">
    <text evidence="1">Lipid metabolism.</text>
</comment>
<proteinExistence type="inferred from homology"/>
<dbReference type="PANTHER" id="PTHR10067">
    <property type="entry name" value="PHOSPHATIDYLSERINE DECARBOXYLASE"/>
    <property type="match status" value="1"/>
</dbReference>
<dbReference type="NCBIfam" id="TIGR00163">
    <property type="entry name" value="PS_decarb"/>
    <property type="match status" value="1"/>
</dbReference>
<sequence>MLDSIKIKLQYLFPKQVMTCLIGWLADQEAGWLTHVLIKSFIRYYKINMKEVLYPNPEHYKTFNEFFMRPLRNGMRPIADHPNGLVLPADGTISQLGTIEQDKILQAKGYHYSLEALLAGNYMLAKEFINGNFATIYLSPGDYHRIHMPCNGVLREMIYVPGDLFSLNHLMLGSVSNIFARNERLICIFDTNFGPIAQILVGATIVGSIETLWAGTINITREGIIKRWTYPKTGERAVILKKGEDMARFKLGSTVINLFATNRIEFTPTLVSGCKILMGGAFAHQSTITPVNSV</sequence>
<dbReference type="GO" id="GO:0005886">
    <property type="term" value="C:plasma membrane"/>
    <property type="evidence" value="ECO:0007669"/>
    <property type="project" value="UniProtKB-SubCell"/>
</dbReference>
<evidence type="ECO:0000256" key="3">
    <source>
        <dbReference type="ARBA" id="ARBA00022516"/>
    </source>
</evidence>
<evidence type="ECO:0000256" key="2">
    <source>
        <dbReference type="ARBA" id="ARBA00022475"/>
    </source>
</evidence>
<dbReference type="InterPro" id="IPR003817">
    <property type="entry name" value="PS_Dcarbxylase"/>
</dbReference>
<dbReference type="InterPro" id="IPR033177">
    <property type="entry name" value="PSD-B"/>
</dbReference>
<feature type="active site" description="Charge relay system; for autoendoproteolytic cleavage activity" evidence="12">
    <location>
        <position position="90"/>
    </location>
</feature>
<comment type="catalytic activity">
    <reaction evidence="12">
        <text>a 1,2-diacyl-sn-glycero-3-phospho-L-serine + H(+) = a 1,2-diacyl-sn-glycero-3-phosphoethanolamine + CO2</text>
        <dbReference type="Rhea" id="RHEA:20828"/>
        <dbReference type="ChEBI" id="CHEBI:15378"/>
        <dbReference type="ChEBI" id="CHEBI:16526"/>
        <dbReference type="ChEBI" id="CHEBI:57262"/>
        <dbReference type="ChEBI" id="CHEBI:64612"/>
        <dbReference type="EC" id="4.1.1.65"/>
    </reaction>
</comment>
<comment type="cofactor">
    <cofactor evidence="12">
        <name>pyruvate</name>
        <dbReference type="ChEBI" id="CHEBI:15361"/>
    </cofactor>
    <text evidence="12">Binds 1 pyruvoyl group covalently per subunit.</text>
</comment>
<keyword evidence="2 12" id="KW-1003">Cell membrane</keyword>
<keyword evidence="11 12" id="KW-0670">Pyruvate</keyword>
<dbReference type="UniPathway" id="UPA00558">
    <property type="reaction ID" value="UER00616"/>
</dbReference>
<dbReference type="EMBL" id="LR890047">
    <property type="protein sequence ID" value="CAD6511058.1"/>
    <property type="molecule type" value="Genomic_DNA"/>
</dbReference>
<keyword evidence="3 12" id="KW-0444">Lipid biosynthesis</keyword>
<feature type="chain" id="PRO_5035348229" description="Phosphatidylserine decarboxylase alpha chain" evidence="12">
    <location>
        <begin position="253"/>
        <end position="294"/>
    </location>
</feature>
<comment type="PTM">
    <text evidence="12">Is synthesized initially as an inactive proenzyme. Formation of the active enzyme involves a self-maturation process in which the active site pyruvoyl group is generated from an internal serine residue via an autocatalytic post-translational modification. Two non-identical subunits are generated from the proenzyme in this reaction, and the pyruvate is formed at the N-terminus of the alpha chain, which is derived from the carboxyl end of the proenzyme. The autoendoproteolytic cleavage occurs by a canonical serine protease mechanism, in which the side chain hydroxyl group of the serine supplies its oxygen atom to form the C-terminus of the beta chain, while the remainder of the serine residue undergoes an oxidative deamination to produce ammonia and the pyruvoyl prosthetic group on the alpha chain. During this reaction, the Ser that is part of the protease active site of the proenzyme becomes the pyruvoyl prosthetic group, which constitutes an essential element of the active site of the mature decarboxylase.</text>
</comment>
<evidence type="ECO:0000256" key="12">
    <source>
        <dbReference type="HAMAP-Rule" id="MF_00662"/>
    </source>
</evidence>
<keyword evidence="6 12" id="KW-0472">Membrane</keyword>
<feature type="modified residue" description="Pyruvic acid (Ser); by autocatalysis" evidence="12">
    <location>
        <position position="253"/>
    </location>
</feature>
<dbReference type="HAMAP" id="MF_00662">
    <property type="entry name" value="PS_decarb_PSD_B_type1"/>
    <property type="match status" value="1"/>
</dbReference>
<evidence type="ECO:0000256" key="9">
    <source>
        <dbReference type="ARBA" id="ARBA00023239"/>
    </source>
</evidence>
<evidence type="ECO:0000256" key="4">
    <source>
        <dbReference type="ARBA" id="ARBA00022793"/>
    </source>
</evidence>
<evidence type="ECO:0000256" key="10">
    <source>
        <dbReference type="ARBA" id="ARBA00023264"/>
    </source>
</evidence>
<feature type="chain" id="PRO_5035348228" description="Phosphatidylserine decarboxylase beta chain" evidence="12">
    <location>
        <begin position="1"/>
        <end position="252"/>
    </location>
</feature>
<protein>
    <recommendedName>
        <fullName evidence="12">Phosphatidylserine decarboxylase proenzyme</fullName>
        <ecNumber evidence="12">4.1.1.65</ecNumber>
    </recommendedName>
    <component>
        <recommendedName>
            <fullName evidence="12">Phosphatidylserine decarboxylase alpha chain</fullName>
        </recommendedName>
    </component>
    <component>
        <recommendedName>
            <fullName evidence="12">Phosphatidylserine decarboxylase beta chain</fullName>
        </recommendedName>
    </component>
</protein>
<reference evidence="13 14" key="1">
    <citation type="submission" date="2020-10" db="EMBL/GenBank/DDBJ databases">
        <authorList>
            <person name="Szabo G."/>
        </authorList>
    </citation>
    <scope>NUCLEOTIDE SEQUENCE [LARGE SCALE GENOMIC DNA]</scope>
    <source>
        <strain evidence="13">PROFFT</strain>
    </source>
</reference>
<dbReference type="GO" id="GO:0004609">
    <property type="term" value="F:phosphatidylserine decarboxylase activity"/>
    <property type="evidence" value="ECO:0007669"/>
    <property type="project" value="UniProtKB-UniRule"/>
</dbReference>
<name>A0A8E4MEV5_9ENTR</name>
<gene>
    <name evidence="12 13" type="primary">psd</name>
    <name evidence="13" type="ORF">PROFFT_A_04420</name>
</gene>